<evidence type="ECO:0000313" key="1">
    <source>
        <dbReference type="EMBL" id="VDK60013.1"/>
    </source>
</evidence>
<sequence>MRYYYRSRPNSRCGDTLNADDVGTHVALELLNGSLGVRTRLGGKKVYSSNIEDKIDDNRIAIDGVEKAKFDVENRFDHPLLADALILGSSDSSPEGTFSTNDYFKGTLQDVRINDRVVPLTELPADVEAQQFGVRVKEENILQTRQA</sequence>
<dbReference type="SUPFAM" id="SSF49899">
    <property type="entry name" value="Concanavalin A-like lectins/glucanases"/>
    <property type="match status" value="1"/>
</dbReference>
<reference evidence="1 2" key="2">
    <citation type="submission" date="2018-11" db="EMBL/GenBank/DDBJ databases">
        <authorList>
            <consortium name="Pathogen Informatics"/>
        </authorList>
    </citation>
    <scope>NUCLEOTIDE SEQUENCE [LARGE SCALE GENOMIC DNA]</scope>
</reference>
<protein>
    <submittedName>
        <fullName evidence="3">TldD/PmbA family protein</fullName>
    </submittedName>
</protein>
<accession>A0A183DGP6</accession>
<dbReference type="EMBL" id="UYRT01021523">
    <property type="protein sequence ID" value="VDK60013.1"/>
    <property type="molecule type" value="Genomic_DNA"/>
</dbReference>
<dbReference type="Proteomes" id="UP000271098">
    <property type="component" value="Unassembled WGS sequence"/>
</dbReference>
<dbReference type="Gene3D" id="2.60.120.200">
    <property type="match status" value="1"/>
</dbReference>
<organism evidence="3">
    <name type="scientific">Gongylonema pulchrum</name>
    <dbReference type="NCBI Taxonomy" id="637853"/>
    <lineage>
        <taxon>Eukaryota</taxon>
        <taxon>Metazoa</taxon>
        <taxon>Ecdysozoa</taxon>
        <taxon>Nematoda</taxon>
        <taxon>Chromadorea</taxon>
        <taxon>Rhabditida</taxon>
        <taxon>Spirurina</taxon>
        <taxon>Spiruromorpha</taxon>
        <taxon>Spiruroidea</taxon>
        <taxon>Gongylonematidae</taxon>
        <taxon>Gongylonema</taxon>
    </lineage>
</organism>
<evidence type="ECO:0000313" key="2">
    <source>
        <dbReference type="Proteomes" id="UP000271098"/>
    </source>
</evidence>
<dbReference type="OrthoDB" id="430340at2759"/>
<keyword evidence="2" id="KW-1185">Reference proteome</keyword>
<evidence type="ECO:0000313" key="3">
    <source>
        <dbReference type="WBParaSite" id="GPUH_0000789601-mRNA-1"/>
    </source>
</evidence>
<dbReference type="WBParaSite" id="GPUH_0000789601-mRNA-1">
    <property type="protein sequence ID" value="GPUH_0000789601-mRNA-1"/>
    <property type="gene ID" value="GPUH_0000789601"/>
</dbReference>
<dbReference type="AlphaFoldDB" id="A0A183DGP6"/>
<gene>
    <name evidence="1" type="ORF">GPUH_LOCUS7888</name>
</gene>
<reference evidence="3" key="1">
    <citation type="submission" date="2016-06" db="UniProtKB">
        <authorList>
            <consortium name="WormBaseParasite"/>
        </authorList>
    </citation>
    <scope>IDENTIFICATION</scope>
</reference>
<proteinExistence type="predicted"/>
<name>A0A183DGP6_9BILA</name>
<dbReference type="InterPro" id="IPR013320">
    <property type="entry name" value="ConA-like_dom_sf"/>
</dbReference>